<dbReference type="HOGENOM" id="CLU_779904_0_0_2"/>
<keyword evidence="1" id="KW-0472">Membrane</keyword>
<dbReference type="EMBL" id="CP000254">
    <property type="protein sequence ID" value="ABD41266.1"/>
    <property type="molecule type" value="Genomic_DNA"/>
</dbReference>
<sequence length="355" mass="40379">MRYRYSIYISMLIPIRIGQIFSPKPYEYQMIIMRRYWIFPSVVILILIISLLILPVYGASPSYDPVTGRDYDTFGGFFDQYGQYVDPMGGVMDQYGEYVPDSYSEACDTYSDSQGQVYGGKALNGSMKEGDWLFGNTDKYRIDWPPYIELTRNSDCNLQGSYINAAGVPFTITIREKRRYLGTTVDQIALNLKDIADPSTQEKLFKEAGRETELARMMLQSKVIDDNGYIHLIRGEISNPDENRCKSWNVGFTGYSFDNGRRFRASYWSCYVCNAFDGSLEEGEYHCHLLYSDPMSEDNTGTQWPWASMAEEDIDGDWLGDGQQIDDPGPVKTNAPMHGVNPLGSASFDVPIKLE</sequence>
<protein>
    <submittedName>
        <fullName evidence="2">Uncharacterized protein</fullName>
    </submittedName>
</protein>
<proteinExistence type="predicted"/>
<name>Q2FNV8_METHJ</name>
<reference evidence="3" key="1">
    <citation type="journal article" date="2016" name="Stand. Genomic Sci.">
        <title>Complete genome sequence of Methanospirillum hungatei type strain JF1.</title>
        <authorList>
            <person name="Gunsalus R.P."/>
            <person name="Cook L.E."/>
            <person name="Crable B."/>
            <person name="Rohlin L."/>
            <person name="McDonald E."/>
            <person name="Mouttaki H."/>
            <person name="Sieber J.R."/>
            <person name="Poweleit N."/>
            <person name="Zhou H."/>
            <person name="Lapidus A.L."/>
            <person name="Daligault H.E."/>
            <person name="Land M."/>
            <person name="Gilna P."/>
            <person name="Ivanova N."/>
            <person name="Kyrpides N."/>
            <person name="Culley D.E."/>
            <person name="McInerney M.J."/>
        </authorList>
    </citation>
    <scope>NUCLEOTIDE SEQUENCE [LARGE SCALE GENOMIC DNA]</scope>
    <source>
        <strain evidence="3">ATCC 27890 / DSM 864 / NBRC 100397 / JF-1</strain>
    </source>
</reference>
<keyword evidence="1" id="KW-0812">Transmembrane</keyword>
<feature type="transmembrane region" description="Helical" evidence="1">
    <location>
        <begin position="36"/>
        <end position="57"/>
    </location>
</feature>
<dbReference type="Proteomes" id="UP000001941">
    <property type="component" value="Chromosome"/>
</dbReference>
<dbReference type="EnsemblBacteria" id="ABD41266">
    <property type="protein sequence ID" value="ABD41266"/>
    <property type="gene ID" value="Mhun_1535"/>
</dbReference>
<dbReference type="KEGG" id="mhu:Mhun_1535"/>
<dbReference type="InParanoid" id="Q2FNV8"/>
<evidence type="ECO:0000313" key="3">
    <source>
        <dbReference type="Proteomes" id="UP000001941"/>
    </source>
</evidence>
<dbReference type="AlphaFoldDB" id="Q2FNV8"/>
<accession>Q2FNV8</accession>
<organism evidence="2 3">
    <name type="scientific">Methanospirillum hungatei JF-1 (strain ATCC 27890 / DSM 864 / NBRC 100397 / JF-1)</name>
    <dbReference type="NCBI Taxonomy" id="323259"/>
    <lineage>
        <taxon>Archaea</taxon>
        <taxon>Methanobacteriati</taxon>
        <taxon>Methanobacteriota</taxon>
        <taxon>Stenosarchaea group</taxon>
        <taxon>Methanomicrobia</taxon>
        <taxon>Methanomicrobiales</taxon>
        <taxon>Methanospirillaceae</taxon>
        <taxon>Methanospirillum</taxon>
    </lineage>
</organism>
<keyword evidence="1" id="KW-1133">Transmembrane helix</keyword>
<evidence type="ECO:0000313" key="2">
    <source>
        <dbReference type="EMBL" id="ABD41266.1"/>
    </source>
</evidence>
<gene>
    <name evidence="2" type="ordered locus">Mhun_1535</name>
</gene>
<keyword evidence="3" id="KW-1185">Reference proteome</keyword>
<evidence type="ECO:0000256" key="1">
    <source>
        <dbReference type="SAM" id="Phobius"/>
    </source>
</evidence>